<evidence type="ECO:0000256" key="3">
    <source>
        <dbReference type="ARBA" id="ARBA00022839"/>
    </source>
</evidence>
<reference evidence="5" key="1">
    <citation type="journal article" date="2015" name="Nature">
        <title>Complex archaea that bridge the gap between prokaryotes and eukaryotes.</title>
        <authorList>
            <person name="Spang A."/>
            <person name="Saw J.H."/>
            <person name="Jorgensen S.L."/>
            <person name="Zaremba-Niedzwiedzka K."/>
            <person name="Martijn J."/>
            <person name="Lind A.E."/>
            <person name="van Eijk R."/>
            <person name="Schleper C."/>
            <person name="Guy L."/>
            <person name="Ettema T.J."/>
        </authorList>
    </citation>
    <scope>NUCLEOTIDE SEQUENCE</scope>
</reference>
<proteinExistence type="predicted"/>
<dbReference type="AlphaFoldDB" id="A0A0F9VIU1"/>
<name>A0A0F9VIU1_9ZZZZ</name>
<dbReference type="NCBIfam" id="TIGR00619">
    <property type="entry name" value="sbcd"/>
    <property type="match status" value="1"/>
</dbReference>
<evidence type="ECO:0000256" key="2">
    <source>
        <dbReference type="ARBA" id="ARBA00022801"/>
    </source>
</evidence>
<evidence type="ECO:0000259" key="4">
    <source>
        <dbReference type="Pfam" id="PF00149"/>
    </source>
</evidence>
<dbReference type="GO" id="GO:0006259">
    <property type="term" value="P:DNA metabolic process"/>
    <property type="evidence" value="ECO:0007669"/>
    <property type="project" value="InterPro"/>
</dbReference>
<protein>
    <recommendedName>
        <fullName evidence="4">Calcineurin-like phosphoesterase domain-containing protein</fullName>
    </recommendedName>
</protein>
<dbReference type="PANTHER" id="PTHR30337">
    <property type="entry name" value="COMPONENT OF ATP-DEPENDENT DSDNA EXONUCLEASE"/>
    <property type="match status" value="1"/>
</dbReference>
<dbReference type="InterPro" id="IPR050535">
    <property type="entry name" value="DNA_Repair-Maintenance_Comp"/>
</dbReference>
<keyword evidence="1" id="KW-0540">Nuclease</keyword>
<keyword evidence="2" id="KW-0378">Hydrolase</keyword>
<gene>
    <name evidence="5" type="ORF">LCGC14_0401290</name>
</gene>
<evidence type="ECO:0000256" key="1">
    <source>
        <dbReference type="ARBA" id="ARBA00022722"/>
    </source>
</evidence>
<dbReference type="InterPro" id="IPR004593">
    <property type="entry name" value="SbcD"/>
</dbReference>
<dbReference type="GO" id="GO:0008408">
    <property type="term" value="F:3'-5' exonuclease activity"/>
    <property type="evidence" value="ECO:0007669"/>
    <property type="project" value="InterPro"/>
</dbReference>
<dbReference type="Gene3D" id="3.60.21.10">
    <property type="match status" value="1"/>
</dbReference>
<dbReference type="CDD" id="cd00840">
    <property type="entry name" value="MPP_Mre11_N"/>
    <property type="match status" value="1"/>
</dbReference>
<dbReference type="InterPro" id="IPR041796">
    <property type="entry name" value="Mre11_N"/>
</dbReference>
<feature type="domain" description="Calcineurin-like phosphoesterase" evidence="4">
    <location>
        <begin position="2"/>
        <end position="230"/>
    </location>
</feature>
<dbReference type="GO" id="GO:0004519">
    <property type="term" value="F:endonuclease activity"/>
    <property type="evidence" value="ECO:0007669"/>
    <property type="project" value="InterPro"/>
</dbReference>
<dbReference type="InterPro" id="IPR029052">
    <property type="entry name" value="Metallo-depent_PP-like"/>
</dbReference>
<dbReference type="SUPFAM" id="SSF56300">
    <property type="entry name" value="Metallo-dependent phosphatases"/>
    <property type="match status" value="1"/>
</dbReference>
<accession>A0A0F9VIU1</accession>
<keyword evidence="3" id="KW-0269">Exonuclease</keyword>
<dbReference type="EMBL" id="LAZR01000344">
    <property type="protein sequence ID" value="KKN73426.1"/>
    <property type="molecule type" value="Genomic_DNA"/>
</dbReference>
<dbReference type="PANTHER" id="PTHR30337:SF0">
    <property type="entry name" value="NUCLEASE SBCCD SUBUNIT D"/>
    <property type="match status" value="1"/>
</dbReference>
<sequence>MLHFADLHLGVESHSRPDPATGLSTRVGDFLERLDEVVDYALNEKADLVVFAGDAFHKRDPNPTLLREFARRIKRLADEVPTLLLVGNHDAPGIASRANSIDIFGALDVPGVILGNRPEGQIVETSSGPVYLAWLPYPMRNRLLSNRDNQGKSIEELELALREAVTAIVKDLARQADEHDMPRVLAGHFTVDQAVFGSERAVMIGRDVAVNLDVLADPAWDYVALGHIHKHQVLSEQPPVVYSGSLERIDFGEQEEEKGFCWVELEHGKTSWSFVPVQAREFVTIRIDTTAAEIDDPTESFLEMLPELAFDEAVVRIIFTMRPDQSPALNDREIQASLPNVSSLSIIREIEEEARTRLGDLAVETLTPLQLLETYFQSKDMSPDRIEVLVERAEELLL</sequence>
<comment type="caution">
    <text evidence="5">The sequence shown here is derived from an EMBL/GenBank/DDBJ whole genome shotgun (WGS) entry which is preliminary data.</text>
</comment>
<dbReference type="Pfam" id="PF00149">
    <property type="entry name" value="Metallophos"/>
    <property type="match status" value="1"/>
</dbReference>
<dbReference type="InterPro" id="IPR004843">
    <property type="entry name" value="Calcineurin-like_PHP"/>
</dbReference>
<organism evidence="5">
    <name type="scientific">marine sediment metagenome</name>
    <dbReference type="NCBI Taxonomy" id="412755"/>
    <lineage>
        <taxon>unclassified sequences</taxon>
        <taxon>metagenomes</taxon>
        <taxon>ecological metagenomes</taxon>
    </lineage>
</organism>
<evidence type="ECO:0000313" key="5">
    <source>
        <dbReference type="EMBL" id="KKN73426.1"/>
    </source>
</evidence>